<dbReference type="PANTHER" id="PTHR42788">
    <property type="entry name" value="TAURINE IMPORT ATP-BINDING PROTEIN-RELATED"/>
    <property type="match status" value="1"/>
</dbReference>
<keyword evidence="3 6" id="KW-0067">ATP-binding</keyword>
<sequence length="249" mass="28156">MADLVVSGVTKSFDGRTIIEDISIEIHDRELVSLLGVSGGGKTTLFNVISGLLKPDRGQVFLDGEEITGKPGNVSYMLQKDLLLPYRTVEDNVALPLVIGGMKKKEARKKAAPYFEEFGLAGTEKKYPAQLSGGMRQRAALLRTYLFSDRLALLDEPFSALDTLTKRSMHRWYLDVMEQIHLSTVFITHDIDEAVLLSDRIYILGGKPGHIIDEIRIEEPKPRRNDFQLTEEFLSYKKRILEKIEESEE</sequence>
<dbReference type="AlphaFoldDB" id="A0A9W6CHX3"/>
<dbReference type="InterPro" id="IPR003439">
    <property type="entry name" value="ABC_transporter-like_ATP-bd"/>
</dbReference>
<gene>
    <name evidence="5" type="ORF">Selli1_13870</name>
    <name evidence="6" type="ORF">Selli2_33120</name>
</gene>
<reference evidence="6" key="3">
    <citation type="submission" date="2022-11" db="EMBL/GenBank/DDBJ databases">
        <title>Draft genome sequence of Sellimonas catena strain 18CBH55.</title>
        <authorList>
            <person name="Hisatomi A."/>
            <person name="Ohkuma M."/>
            <person name="Sakamoto M."/>
        </authorList>
    </citation>
    <scope>NUCLEOTIDE SEQUENCE</scope>
    <source>
        <strain evidence="6">18CBH55</strain>
    </source>
</reference>
<dbReference type="RefSeq" id="WP_087168489.1">
    <property type="nucleotide sequence ID" value="NZ_BSBO01000012.1"/>
</dbReference>
<reference evidence="6 8" key="5">
    <citation type="journal article" date="2023" name="Int. J. Syst. Evol. Microbiol.">
        <title>Sellimonas catena sp. nov., isolated from human faeces.</title>
        <authorList>
            <person name="Hisatomi A."/>
            <person name="Ohkuma M."/>
            <person name="Sakamoto M."/>
        </authorList>
    </citation>
    <scope>NUCLEOTIDE SEQUENCE</scope>
    <source>
        <strain evidence="5 8">12EGH17</strain>
        <strain evidence="6">18CBH55</strain>
    </source>
</reference>
<dbReference type="Gene3D" id="3.40.50.300">
    <property type="entry name" value="P-loop containing nucleotide triphosphate hydrolases"/>
    <property type="match status" value="1"/>
</dbReference>
<dbReference type="EMBL" id="BSCH01000029">
    <property type="protein sequence ID" value="GLG91885.1"/>
    <property type="molecule type" value="Genomic_DNA"/>
</dbReference>
<keyword evidence="8" id="KW-1185">Reference proteome</keyword>
<reference evidence="6" key="4">
    <citation type="submission" date="2022-11" db="EMBL/GenBank/DDBJ databases">
        <title>Draft genome sequence of Sellimonas catena strain 18CBH55.</title>
        <authorList>
            <person name="Atsushi H."/>
            <person name="Moriya O."/>
            <person name="Mitsuo S."/>
        </authorList>
    </citation>
    <scope>NUCLEOTIDE SEQUENCE</scope>
    <source>
        <strain evidence="6">18CBH55</strain>
    </source>
</reference>
<evidence type="ECO:0000313" key="6">
    <source>
        <dbReference type="EMBL" id="GLG91885.1"/>
    </source>
</evidence>
<dbReference type="PROSITE" id="PS50893">
    <property type="entry name" value="ABC_TRANSPORTER_2"/>
    <property type="match status" value="1"/>
</dbReference>
<protein>
    <submittedName>
        <fullName evidence="6">Nitrate ABC transporter ATP-binding protein</fullName>
    </submittedName>
</protein>
<keyword evidence="2" id="KW-0547">Nucleotide-binding</keyword>
<comment type="caution">
    <text evidence="6">The sequence shown here is derived from an EMBL/GenBank/DDBJ whole genome shotgun (WGS) entry which is preliminary data.</text>
</comment>
<evidence type="ECO:0000256" key="2">
    <source>
        <dbReference type="ARBA" id="ARBA00022741"/>
    </source>
</evidence>
<dbReference type="InterPro" id="IPR003593">
    <property type="entry name" value="AAA+_ATPase"/>
</dbReference>
<evidence type="ECO:0000313" key="5">
    <source>
        <dbReference type="EMBL" id="GLG04213.1"/>
    </source>
</evidence>
<evidence type="ECO:0000313" key="8">
    <source>
        <dbReference type="Proteomes" id="UP001145145"/>
    </source>
</evidence>
<dbReference type="InterPro" id="IPR050166">
    <property type="entry name" value="ABC_transporter_ATP-bind"/>
</dbReference>
<dbReference type="Proteomes" id="UP001145094">
    <property type="component" value="Unassembled WGS sequence"/>
</dbReference>
<dbReference type="GO" id="GO:0005524">
    <property type="term" value="F:ATP binding"/>
    <property type="evidence" value="ECO:0007669"/>
    <property type="project" value="UniProtKB-KW"/>
</dbReference>
<dbReference type="EMBL" id="BSBO01000012">
    <property type="protein sequence ID" value="GLG04213.1"/>
    <property type="molecule type" value="Genomic_DNA"/>
</dbReference>
<name>A0A9W6CHX3_9FIRM</name>
<dbReference type="SMART" id="SM00382">
    <property type="entry name" value="AAA"/>
    <property type="match status" value="1"/>
</dbReference>
<organism evidence="6 7">
    <name type="scientific">Sellimonas catena</name>
    <dbReference type="NCBI Taxonomy" id="2994035"/>
    <lineage>
        <taxon>Bacteria</taxon>
        <taxon>Bacillati</taxon>
        <taxon>Bacillota</taxon>
        <taxon>Clostridia</taxon>
        <taxon>Lachnospirales</taxon>
        <taxon>Lachnospiraceae</taxon>
        <taxon>Sellimonas</taxon>
    </lineage>
</organism>
<evidence type="ECO:0000313" key="7">
    <source>
        <dbReference type="Proteomes" id="UP001145094"/>
    </source>
</evidence>
<dbReference type="PANTHER" id="PTHR42788:SF2">
    <property type="entry name" value="ABC TRANSPORTER ATP-BINDING PROTEIN"/>
    <property type="match status" value="1"/>
</dbReference>
<keyword evidence="1" id="KW-0813">Transport</keyword>
<evidence type="ECO:0000256" key="1">
    <source>
        <dbReference type="ARBA" id="ARBA00022448"/>
    </source>
</evidence>
<proteinExistence type="predicted"/>
<dbReference type="PROSITE" id="PS00211">
    <property type="entry name" value="ABC_TRANSPORTER_1"/>
    <property type="match status" value="1"/>
</dbReference>
<feature type="domain" description="ABC transporter" evidence="4">
    <location>
        <begin position="4"/>
        <end position="233"/>
    </location>
</feature>
<dbReference type="InterPro" id="IPR017871">
    <property type="entry name" value="ABC_transporter-like_CS"/>
</dbReference>
<reference evidence="5" key="1">
    <citation type="submission" date="2022-11" db="EMBL/GenBank/DDBJ databases">
        <title>Draft genome sequence of Sellimonas catena strain 12EGH17.</title>
        <authorList>
            <person name="Atsushi H."/>
            <person name="Moriya O."/>
            <person name="Mitsuo S."/>
        </authorList>
    </citation>
    <scope>NUCLEOTIDE SEQUENCE</scope>
    <source>
        <strain evidence="5">12EGH17</strain>
    </source>
</reference>
<dbReference type="Pfam" id="PF00005">
    <property type="entry name" value="ABC_tran"/>
    <property type="match status" value="1"/>
</dbReference>
<accession>A0A9W6CHX3</accession>
<reference evidence="5" key="2">
    <citation type="submission" date="2022-11" db="EMBL/GenBank/DDBJ databases">
        <title>Draft genome sequence of Sellimonas catena strain 12EGH17.</title>
        <authorList>
            <person name="Hisatomi A."/>
            <person name="Ohkuma M."/>
            <person name="Sakamoto M."/>
        </authorList>
    </citation>
    <scope>NUCLEOTIDE SEQUENCE</scope>
    <source>
        <strain evidence="5">12EGH17</strain>
    </source>
</reference>
<dbReference type="InterPro" id="IPR027417">
    <property type="entry name" value="P-loop_NTPase"/>
</dbReference>
<dbReference type="SUPFAM" id="SSF52540">
    <property type="entry name" value="P-loop containing nucleoside triphosphate hydrolases"/>
    <property type="match status" value="1"/>
</dbReference>
<dbReference type="CDD" id="cd03293">
    <property type="entry name" value="ABC_NrtD_SsuB_transporters"/>
    <property type="match status" value="1"/>
</dbReference>
<dbReference type="GO" id="GO:0016887">
    <property type="term" value="F:ATP hydrolysis activity"/>
    <property type="evidence" value="ECO:0007669"/>
    <property type="project" value="InterPro"/>
</dbReference>
<evidence type="ECO:0000256" key="3">
    <source>
        <dbReference type="ARBA" id="ARBA00022840"/>
    </source>
</evidence>
<dbReference type="Proteomes" id="UP001145145">
    <property type="component" value="Unassembled WGS sequence"/>
</dbReference>
<evidence type="ECO:0000259" key="4">
    <source>
        <dbReference type="PROSITE" id="PS50893"/>
    </source>
</evidence>